<keyword evidence="9" id="KW-1185">Reference proteome</keyword>
<feature type="binding site" evidence="5">
    <location>
        <position position="159"/>
    </location>
    <ligand>
        <name>ATP</name>
        <dbReference type="ChEBI" id="CHEBI:30616"/>
    </ligand>
</feature>
<dbReference type="SMART" id="SM00220">
    <property type="entry name" value="S_TKc"/>
    <property type="match status" value="1"/>
</dbReference>
<keyword evidence="6" id="KW-1133">Transmembrane helix</keyword>
<keyword evidence="1 8" id="KW-0808">Transferase</keyword>
<keyword evidence="6" id="KW-0812">Transmembrane</keyword>
<protein>
    <submittedName>
        <fullName evidence="8">Serine/threonine-protein kinase PrkC</fullName>
        <ecNumber evidence="8">2.7.11.1</ecNumber>
    </submittedName>
</protein>
<accession>A0A5C5VMB7</accession>
<evidence type="ECO:0000256" key="4">
    <source>
        <dbReference type="ARBA" id="ARBA00022840"/>
    </source>
</evidence>
<evidence type="ECO:0000256" key="3">
    <source>
        <dbReference type="ARBA" id="ARBA00022777"/>
    </source>
</evidence>
<dbReference type="EC" id="2.7.11.1" evidence="8"/>
<feature type="transmembrane region" description="Helical" evidence="6">
    <location>
        <begin position="535"/>
        <end position="559"/>
    </location>
</feature>
<gene>
    <name evidence="8" type="primary">prkC_4</name>
    <name evidence="8" type="ORF">Enr8_08930</name>
</gene>
<organism evidence="8 9">
    <name type="scientific">Blastopirellula retiformator</name>
    <dbReference type="NCBI Taxonomy" id="2527970"/>
    <lineage>
        <taxon>Bacteria</taxon>
        <taxon>Pseudomonadati</taxon>
        <taxon>Planctomycetota</taxon>
        <taxon>Planctomycetia</taxon>
        <taxon>Pirellulales</taxon>
        <taxon>Pirellulaceae</taxon>
        <taxon>Blastopirellula</taxon>
    </lineage>
</organism>
<dbReference type="AlphaFoldDB" id="A0A5C5VMB7"/>
<keyword evidence="6" id="KW-0472">Membrane</keyword>
<comment type="caution">
    <text evidence="8">The sequence shown here is derived from an EMBL/GenBank/DDBJ whole genome shotgun (WGS) entry which is preliminary data.</text>
</comment>
<evidence type="ECO:0000313" key="8">
    <source>
        <dbReference type="EMBL" id="TWT39197.1"/>
    </source>
</evidence>
<proteinExistence type="predicted"/>
<feature type="transmembrane region" description="Helical" evidence="6">
    <location>
        <begin position="469"/>
        <end position="490"/>
    </location>
</feature>
<dbReference type="PANTHER" id="PTHR43289">
    <property type="entry name" value="MITOGEN-ACTIVATED PROTEIN KINASE KINASE KINASE 20-RELATED"/>
    <property type="match status" value="1"/>
</dbReference>
<feature type="transmembrane region" description="Helical" evidence="6">
    <location>
        <begin position="430"/>
        <end position="454"/>
    </location>
</feature>
<evidence type="ECO:0000259" key="7">
    <source>
        <dbReference type="PROSITE" id="PS50011"/>
    </source>
</evidence>
<evidence type="ECO:0000256" key="2">
    <source>
        <dbReference type="ARBA" id="ARBA00022741"/>
    </source>
</evidence>
<evidence type="ECO:0000256" key="1">
    <source>
        <dbReference type="ARBA" id="ARBA00022679"/>
    </source>
</evidence>
<dbReference type="Pfam" id="PF00069">
    <property type="entry name" value="Pkinase"/>
    <property type="match status" value="1"/>
</dbReference>
<dbReference type="Gene3D" id="3.30.200.20">
    <property type="entry name" value="Phosphorylase Kinase, domain 1"/>
    <property type="match status" value="1"/>
</dbReference>
<dbReference type="CDD" id="cd14014">
    <property type="entry name" value="STKc_PknB_like"/>
    <property type="match status" value="1"/>
</dbReference>
<dbReference type="SUPFAM" id="SSF56112">
    <property type="entry name" value="Protein kinase-like (PK-like)"/>
    <property type="match status" value="1"/>
</dbReference>
<dbReference type="EMBL" id="SJPF01000001">
    <property type="protein sequence ID" value="TWT39197.1"/>
    <property type="molecule type" value="Genomic_DNA"/>
</dbReference>
<dbReference type="PROSITE" id="PS00107">
    <property type="entry name" value="PROTEIN_KINASE_ATP"/>
    <property type="match status" value="1"/>
</dbReference>
<keyword evidence="2 5" id="KW-0547">Nucleotide-binding</keyword>
<keyword evidence="3 8" id="KW-0418">Kinase</keyword>
<evidence type="ECO:0000256" key="5">
    <source>
        <dbReference type="PROSITE-ProRule" id="PRU10141"/>
    </source>
</evidence>
<dbReference type="GO" id="GO:0004674">
    <property type="term" value="F:protein serine/threonine kinase activity"/>
    <property type="evidence" value="ECO:0007669"/>
    <property type="project" value="UniProtKB-EC"/>
</dbReference>
<dbReference type="Proteomes" id="UP000318878">
    <property type="component" value="Unassembled WGS sequence"/>
</dbReference>
<dbReference type="Gene3D" id="1.10.510.10">
    <property type="entry name" value="Transferase(Phosphotransferase) domain 1"/>
    <property type="match status" value="1"/>
</dbReference>
<sequence>MHAPKDEDLHADLRLIDQLCQDQNRRWQAGERPTVEEYLAQNPELGGDADDLFDLVYNELQLRRSLTESFSLQDYQLRFPQFAARLERQLRFHDALDAVRESSCMTKTLSPTVTPRATCGLAEGQTLGRYRVQRPVGSGGFGVVYLAIDTQLNREVALKIPRVDDLPDLQRKRFLQEAELAASLEHPHLVAVYDAGQVDEISYIASAFCPGRNLAQHLASRGEPYDVRTAVEIAAHLADAMHHAHERGVVHRDLKPSNVMLTGKPCGELPFTPQITDFGLAKLGEQRMRETSTSLVMGTPLYMAPEQYRGRGPTGETTDIYSLGVILYEMLTGKPPYEGETYFEVANAVIRGQVASPQRSNREISRDLAAITLRCIERDPAHRYQNCADLARDLRLAADGKRVSIRRPNAWERFVQWANEGQRIYDAGAVACWLAVCMTIWMVSANLGAAWIFVDSEHVKSVDLASEHLTSAILIVTTVLPLFLAGVAVLRDKIWGIYLGILFAVIPVVMTLLSISEDPVVHKTIYGDNLLARFLVFTLIGLTHLVLLVMLSNALRVVWREKRLDRRYRPAELAPSAEQTRAS</sequence>
<keyword evidence="4 5" id="KW-0067">ATP-binding</keyword>
<evidence type="ECO:0000256" key="6">
    <source>
        <dbReference type="SAM" id="Phobius"/>
    </source>
</evidence>
<name>A0A5C5VMB7_9BACT</name>
<dbReference type="PANTHER" id="PTHR43289:SF6">
    <property type="entry name" value="SERINE_THREONINE-PROTEIN KINASE NEKL-3"/>
    <property type="match status" value="1"/>
</dbReference>
<feature type="transmembrane region" description="Helical" evidence="6">
    <location>
        <begin position="497"/>
        <end position="515"/>
    </location>
</feature>
<evidence type="ECO:0000313" key="9">
    <source>
        <dbReference type="Proteomes" id="UP000318878"/>
    </source>
</evidence>
<dbReference type="InterPro" id="IPR017441">
    <property type="entry name" value="Protein_kinase_ATP_BS"/>
</dbReference>
<dbReference type="InterPro" id="IPR008271">
    <property type="entry name" value="Ser/Thr_kinase_AS"/>
</dbReference>
<dbReference type="RefSeq" id="WP_146429385.1">
    <property type="nucleotide sequence ID" value="NZ_SJPF01000001.1"/>
</dbReference>
<dbReference type="OrthoDB" id="263922at2"/>
<reference evidence="8 9" key="1">
    <citation type="submission" date="2019-02" db="EMBL/GenBank/DDBJ databases">
        <title>Deep-cultivation of Planctomycetes and their phenomic and genomic characterization uncovers novel biology.</title>
        <authorList>
            <person name="Wiegand S."/>
            <person name="Jogler M."/>
            <person name="Boedeker C."/>
            <person name="Pinto D."/>
            <person name="Vollmers J."/>
            <person name="Rivas-Marin E."/>
            <person name="Kohn T."/>
            <person name="Peeters S.H."/>
            <person name="Heuer A."/>
            <person name="Rast P."/>
            <person name="Oberbeckmann S."/>
            <person name="Bunk B."/>
            <person name="Jeske O."/>
            <person name="Meyerdierks A."/>
            <person name="Storesund J.E."/>
            <person name="Kallscheuer N."/>
            <person name="Luecker S."/>
            <person name="Lage O.M."/>
            <person name="Pohl T."/>
            <person name="Merkel B.J."/>
            <person name="Hornburger P."/>
            <person name="Mueller R.-W."/>
            <person name="Bruemmer F."/>
            <person name="Labrenz M."/>
            <person name="Spormann A.M."/>
            <person name="Op Den Camp H."/>
            <person name="Overmann J."/>
            <person name="Amann R."/>
            <person name="Jetten M.S.M."/>
            <person name="Mascher T."/>
            <person name="Medema M.H."/>
            <person name="Devos D.P."/>
            <person name="Kaster A.-K."/>
            <person name="Ovreas L."/>
            <person name="Rohde M."/>
            <person name="Galperin M.Y."/>
            <person name="Jogler C."/>
        </authorList>
    </citation>
    <scope>NUCLEOTIDE SEQUENCE [LARGE SCALE GENOMIC DNA]</scope>
    <source>
        <strain evidence="8 9">Enr8</strain>
    </source>
</reference>
<feature type="domain" description="Protein kinase" evidence="7">
    <location>
        <begin position="130"/>
        <end position="396"/>
    </location>
</feature>
<dbReference type="PROSITE" id="PS00108">
    <property type="entry name" value="PROTEIN_KINASE_ST"/>
    <property type="match status" value="1"/>
</dbReference>
<dbReference type="PROSITE" id="PS50011">
    <property type="entry name" value="PROTEIN_KINASE_DOM"/>
    <property type="match status" value="1"/>
</dbReference>
<dbReference type="InterPro" id="IPR000719">
    <property type="entry name" value="Prot_kinase_dom"/>
</dbReference>
<dbReference type="GO" id="GO:0005524">
    <property type="term" value="F:ATP binding"/>
    <property type="evidence" value="ECO:0007669"/>
    <property type="project" value="UniProtKB-UniRule"/>
</dbReference>
<dbReference type="InterPro" id="IPR011009">
    <property type="entry name" value="Kinase-like_dom_sf"/>
</dbReference>